<evidence type="ECO:0000313" key="1">
    <source>
        <dbReference type="EMBL" id="PKA56606.1"/>
    </source>
</evidence>
<dbReference type="EMBL" id="KZ451970">
    <property type="protein sequence ID" value="PKA56606.1"/>
    <property type="molecule type" value="Genomic_DNA"/>
</dbReference>
<sequence length="95" mass="11037">MFYETRKKGDRLIDEYSIKKYSPCAHSHITCYGGGVKKKNMQQDSEKKNLFEENLYLKKAVMEMKVDIVALKELDINALKELIVQTIKEYDAAKS</sequence>
<gene>
    <name evidence="1" type="ORF">AXF42_Ash012736</name>
</gene>
<dbReference type="Proteomes" id="UP000236161">
    <property type="component" value="Unassembled WGS sequence"/>
</dbReference>
<keyword evidence="2" id="KW-1185">Reference proteome</keyword>
<name>A0A2I0AMB8_9ASPA</name>
<organism evidence="1 2">
    <name type="scientific">Apostasia shenzhenica</name>
    <dbReference type="NCBI Taxonomy" id="1088818"/>
    <lineage>
        <taxon>Eukaryota</taxon>
        <taxon>Viridiplantae</taxon>
        <taxon>Streptophyta</taxon>
        <taxon>Embryophyta</taxon>
        <taxon>Tracheophyta</taxon>
        <taxon>Spermatophyta</taxon>
        <taxon>Magnoliopsida</taxon>
        <taxon>Liliopsida</taxon>
        <taxon>Asparagales</taxon>
        <taxon>Orchidaceae</taxon>
        <taxon>Apostasioideae</taxon>
        <taxon>Apostasia</taxon>
    </lineage>
</organism>
<dbReference type="AlphaFoldDB" id="A0A2I0AMB8"/>
<accession>A0A2I0AMB8</accession>
<proteinExistence type="predicted"/>
<evidence type="ECO:0000313" key="2">
    <source>
        <dbReference type="Proteomes" id="UP000236161"/>
    </source>
</evidence>
<protein>
    <submittedName>
        <fullName evidence="1">Uncharacterized protein</fullName>
    </submittedName>
</protein>
<reference evidence="1 2" key="1">
    <citation type="journal article" date="2017" name="Nature">
        <title>The Apostasia genome and the evolution of orchids.</title>
        <authorList>
            <person name="Zhang G.Q."/>
            <person name="Liu K.W."/>
            <person name="Li Z."/>
            <person name="Lohaus R."/>
            <person name="Hsiao Y.Y."/>
            <person name="Niu S.C."/>
            <person name="Wang J.Y."/>
            <person name="Lin Y.C."/>
            <person name="Xu Q."/>
            <person name="Chen L.J."/>
            <person name="Yoshida K."/>
            <person name="Fujiwara S."/>
            <person name="Wang Z.W."/>
            <person name="Zhang Y.Q."/>
            <person name="Mitsuda N."/>
            <person name="Wang M."/>
            <person name="Liu G.H."/>
            <person name="Pecoraro L."/>
            <person name="Huang H.X."/>
            <person name="Xiao X.J."/>
            <person name="Lin M."/>
            <person name="Wu X.Y."/>
            <person name="Wu W.L."/>
            <person name="Chen Y.Y."/>
            <person name="Chang S.B."/>
            <person name="Sakamoto S."/>
            <person name="Ohme-Takagi M."/>
            <person name="Yagi M."/>
            <person name="Zeng S.J."/>
            <person name="Shen C.Y."/>
            <person name="Yeh C.M."/>
            <person name="Luo Y.B."/>
            <person name="Tsai W.C."/>
            <person name="Van de Peer Y."/>
            <person name="Liu Z.J."/>
        </authorList>
    </citation>
    <scope>NUCLEOTIDE SEQUENCE [LARGE SCALE GENOMIC DNA]</scope>
    <source>
        <strain evidence="2">cv. Shenzhen</strain>
        <tissue evidence="1">Stem</tissue>
    </source>
</reference>